<proteinExistence type="predicted"/>
<keyword evidence="1" id="KW-1133">Transmembrane helix</keyword>
<keyword evidence="3" id="KW-1185">Reference proteome</keyword>
<dbReference type="eggNOG" id="ENOG502RQ2A">
    <property type="taxonomic scope" value="Eukaryota"/>
</dbReference>
<gene>
    <name evidence="2" type="ORF">CORT_0F01400</name>
</gene>
<dbReference type="Proteomes" id="UP000005018">
    <property type="component" value="Chromosome 6"/>
</dbReference>
<keyword evidence="1" id="KW-0812">Transmembrane</keyword>
<sequence length="304" mass="36015">MDPNQDIFEELDTAMMEIFHRNHTLHNNFNNLSEHEQQRTLDEMADLVRQNSSNSSSSRRRTIRRFYEITWYWTYFPLVVLRFDRIWQQVTFTNFQRAISYGAFCFVKMIQTGFRSLIFLFVLQTYLHNVTNMIFVFSNIITFSTNFIKDLFTYIFQDSPNILHDNVMLVTHDYDMFYYLNSEEYQNASALQHLWLIFKNYRASLLRTSCITIKNGPSNCDLITNSLIYRMSDAISQSCPQFSTNTIRFITVTIYLLYAIIGNFICLNILFFLSYNIMRRIAGYAKIFKNLGSVIGSTFVDYIA</sequence>
<accession>H8X968</accession>
<dbReference type="GeneID" id="14541542"/>
<keyword evidence="1" id="KW-0472">Membrane</keyword>
<dbReference type="AlphaFoldDB" id="H8X968"/>
<dbReference type="RefSeq" id="XP_003870496.1">
    <property type="nucleotide sequence ID" value="XM_003870447.1"/>
</dbReference>
<dbReference type="KEGG" id="cot:CORT_0F01400"/>
<dbReference type="HOGENOM" id="CLU_885650_0_0_1"/>
<dbReference type="EMBL" id="HE681724">
    <property type="protein sequence ID" value="CCG24367.1"/>
    <property type="molecule type" value="Genomic_DNA"/>
</dbReference>
<dbReference type="OrthoDB" id="4095619at2759"/>
<reference evidence="2 3" key="1">
    <citation type="journal article" date="2012" name="PLoS ONE">
        <title>Sequence and analysis of the genome of the pathogenic yeast Candida orthopsilosis.</title>
        <authorList>
            <person name="Riccombeni A."/>
            <person name="Vidanes G."/>
            <person name="Proux-Wera E."/>
            <person name="Wolfe K.H."/>
            <person name="Butler G."/>
        </authorList>
    </citation>
    <scope>NUCLEOTIDE SEQUENCE [LARGE SCALE GENOMIC DNA]</scope>
    <source>
        <strain evidence="2 3">Co 90-125</strain>
    </source>
</reference>
<organism evidence="2 3">
    <name type="scientific">Candida orthopsilosis (strain 90-125)</name>
    <name type="common">Yeast</name>
    <dbReference type="NCBI Taxonomy" id="1136231"/>
    <lineage>
        <taxon>Eukaryota</taxon>
        <taxon>Fungi</taxon>
        <taxon>Dikarya</taxon>
        <taxon>Ascomycota</taxon>
        <taxon>Saccharomycotina</taxon>
        <taxon>Pichiomycetes</taxon>
        <taxon>Debaryomycetaceae</taxon>
        <taxon>Candida/Lodderomyces clade</taxon>
        <taxon>Candida</taxon>
    </lineage>
</organism>
<evidence type="ECO:0000256" key="1">
    <source>
        <dbReference type="SAM" id="Phobius"/>
    </source>
</evidence>
<feature type="transmembrane region" description="Helical" evidence="1">
    <location>
        <begin position="249"/>
        <end position="273"/>
    </location>
</feature>
<evidence type="ECO:0000313" key="2">
    <source>
        <dbReference type="EMBL" id="CCG24367.1"/>
    </source>
</evidence>
<name>H8X968_CANO9</name>
<evidence type="ECO:0000313" key="3">
    <source>
        <dbReference type="Proteomes" id="UP000005018"/>
    </source>
</evidence>
<protein>
    <submittedName>
        <fullName evidence="2">Uncharacterized protein</fullName>
    </submittedName>
</protein>